<dbReference type="STRING" id="1121331.SAMN02745248_01798"/>
<evidence type="ECO:0000313" key="3">
    <source>
        <dbReference type="Proteomes" id="UP000183952"/>
    </source>
</evidence>
<keyword evidence="1" id="KW-0175">Coiled coil</keyword>
<dbReference type="AlphaFoldDB" id="A0A1M6PTI4"/>
<dbReference type="EMBL" id="FRAD01000014">
    <property type="protein sequence ID" value="SHK11279.1"/>
    <property type="molecule type" value="Genomic_DNA"/>
</dbReference>
<feature type="coiled-coil region" evidence="1">
    <location>
        <begin position="387"/>
        <end position="463"/>
    </location>
</feature>
<name>A0A1M6PTI4_9CLOT</name>
<proteinExistence type="predicted"/>
<evidence type="ECO:0000313" key="2">
    <source>
        <dbReference type="EMBL" id="SHK11279.1"/>
    </source>
</evidence>
<accession>A0A1M6PTI4</accession>
<keyword evidence="3" id="KW-1185">Reference proteome</keyword>
<organism evidence="2 3">
    <name type="scientific">Hathewaya proteolytica DSM 3090</name>
    <dbReference type="NCBI Taxonomy" id="1121331"/>
    <lineage>
        <taxon>Bacteria</taxon>
        <taxon>Bacillati</taxon>
        <taxon>Bacillota</taxon>
        <taxon>Clostridia</taxon>
        <taxon>Eubacteriales</taxon>
        <taxon>Clostridiaceae</taxon>
        <taxon>Hathewaya</taxon>
    </lineage>
</organism>
<gene>
    <name evidence="2" type="ORF">SAMN02745248_01798</name>
</gene>
<reference evidence="2 3" key="1">
    <citation type="submission" date="2016-11" db="EMBL/GenBank/DDBJ databases">
        <authorList>
            <person name="Jaros S."/>
            <person name="Januszkiewicz K."/>
            <person name="Wedrychowicz H."/>
        </authorList>
    </citation>
    <scope>NUCLEOTIDE SEQUENCE [LARGE SCALE GENOMIC DNA]</scope>
    <source>
        <strain evidence="2 3">DSM 3090</strain>
    </source>
</reference>
<dbReference type="Proteomes" id="UP000183952">
    <property type="component" value="Unassembled WGS sequence"/>
</dbReference>
<sequence>MEKYIRVYKEDCMYTFEKNQEKELVLYVDNTKDALKSFTKNMGRDIEEISVYVEDSRSIYMLFRQGEDLKCSILQDENINTGILYSYYSGNYKICNAHMFIESGNINIIAILKNNSNKVKNVLIHYIYEEESVKKNVLHSLNKALRYKHCVMDNNFQEIGLYYVDKMFSKNYIFYRGYKSQLWSDEIKLLNVRGEIESLDVKKKHGFTIVAMVEHVASIWSVRIVILDKELKLTKQKIHHSIHKIEKIDIIEQEEMYAVWRENKSMLTTTPLCSVNNIDILKFENMNFTVCESYVVEKFCIKCKKESLKRGVSGIMENLDIKTLIENKVNDSADNERNLEDKPEEECSEEIRKAIEGNVENLKNSIINKQNMVLDKIKSYDIEKDAIENYLSELNIIKSQKDRLEEELMESNRIIESYEQTIKNNDDVIQGKNKIIQDAEAKVKEKEIIIEELEDELQEELEKGFFRRLFRL</sequence>
<dbReference type="RefSeq" id="WP_072903757.1">
    <property type="nucleotide sequence ID" value="NZ_FRAD01000014.1"/>
</dbReference>
<evidence type="ECO:0000256" key="1">
    <source>
        <dbReference type="SAM" id="Coils"/>
    </source>
</evidence>
<protein>
    <submittedName>
        <fullName evidence="2">Uncharacterized protein</fullName>
    </submittedName>
</protein>